<dbReference type="Gene3D" id="3.40.50.200">
    <property type="entry name" value="Peptidase S8/S53 domain"/>
    <property type="match status" value="1"/>
</dbReference>
<dbReference type="InterPro" id="IPR036852">
    <property type="entry name" value="Peptidase_S8/S53_dom_sf"/>
</dbReference>
<dbReference type="InterPro" id="IPR009030">
    <property type="entry name" value="Growth_fac_rcpt_cys_sf"/>
</dbReference>
<feature type="active site" description="Charge relay system" evidence="10 11">
    <location>
        <position position="218"/>
    </location>
</feature>
<dbReference type="GO" id="GO:0016485">
    <property type="term" value="P:protein processing"/>
    <property type="evidence" value="ECO:0007669"/>
    <property type="project" value="TreeGrafter"/>
</dbReference>
<dbReference type="CDD" id="cd00064">
    <property type="entry name" value="FU"/>
    <property type="match status" value="2"/>
</dbReference>
<evidence type="ECO:0000256" key="1">
    <source>
        <dbReference type="ARBA" id="ARBA00001913"/>
    </source>
</evidence>
<dbReference type="InterPro" id="IPR023828">
    <property type="entry name" value="Peptidase_S8_Ser-AS"/>
</dbReference>
<feature type="active site" description="Charge relay system" evidence="10 11">
    <location>
        <position position="392"/>
    </location>
</feature>
<dbReference type="Gene3D" id="2.10.220.10">
    <property type="entry name" value="Hormone Receptor, Insulin-like Growth Factor Receptor 1, Chain A, domain 2"/>
    <property type="match status" value="1"/>
</dbReference>
<dbReference type="GO" id="GO:0004252">
    <property type="term" value="F:serine-type endopeptidase activity"/>
    <property type="evidence" value="ECO:0007669"/>
    <property type="project" value="UniProtKB-UniRule"/>
</dbReference>
<evidence type="ECO:0000256" key="9">
    <source>
        <dbReference type="ARBA" id="ARBA00023180"/>
    </source>
</evidence>
<keyword evidence="17" id="KW-1185">Reference proteome</keyword>
<dbReference type="FunFam" id="3.40.50.200:FF:000001">
    <property type="entry name" value="Furin 2, isoform B"/>
    <property type="match status" value="1"/>
</dbReference>
<dbReference type="PROSITE" id="PS51829">
    <property type="entry name" value="P_HOMO_B"/>
    <property type="match status" value="1"/>
</dbReference>
<dbReference type="EMBL" id="JAWDGP010006323">
    <property type="protein sequence ID" value="KAK3743136.1"/>
    <property type="molecule type" value="Genomic_DNA"/>
</dbReference>
<evidence type="ECO:0000256" key="4">
    <source>
        <dbReference type="ARBA" id="ARBA00022729"/>
    </source>
</evidence>
<keyword evidence="4" id="KW-0732">Signal</keyword>
<dbReference type="CDD" id="cd04059">
    <property type="entry name" value="Peptidases_S8_Protein_convertases_Kexins_Furin-like"/>
    <property type="match status" value="1"/>
</dbReference>
<dbReference type="PROSITE" id="PS51892">
    <property type="entry name" value="SUBTILASE"/>
    <property type="match status" value="1"/>
</dbReference>
<sequence length="873" mass="94617">MASISGRDVGGTNITVITTGKPGCCLLLANSSLKLASVLLGPVGSPLLSPLEQVISLGAAAGLRSTFCHIVTLQARVILKKTGLSALSLHIKLISDMVMEGDSEISMVYWFEQQKALSRNKRDFHPRDVAQQMSVTDPLWGSQWYLHGGAYGGHDMNVMDAWKKGFTGKNIVVTILDDGLEHQHQDLMRNYDPYASYDINQHDPDPAPRYDPSNENRHGTRCAGEVAAEANNTHCTVGVAPDSRIGGIRMLDGDVFDAVEAASLSFNRSHIDIYSASWGPDDDGKVVDGPGKLAMKAFIEGIKKGRNGKGSIFVWASGNGGSARDSCNCDGYTNSIFTVSISSTSETGVKPWYLEECSSTLATTYSSGAIHEKQMATTDLHNRCTTTHTGTSASAPLAAGIIAMVLEANKDLTWRDVQYITLMTARPEPIRDGQWVTNALGRKVSLRYGYGLMDASAMVELALKWKNVPEKHECITVSTDANVLLQPKQTYSSSLEVSACQGQSDREINHLEHVQARVSLTFYRRGQVIIYLTSPSGTRSKLLQERPSDIAPGGFDNWPFLSVQFWGENPHGIWTLEIEDAGRNVWGAAGGGKLLSWSLVMHGTSVQPVRLKDGSGSTSAPKHESSSQETTTTSKSKTMHPLMCHAECKDDQCSGPLPQHCEECKHFRLGSDCVPECPGQHYVAEGDHVCHPCDPSCETCSGPTLLQCLSCPQGHPKHMTKDKSGKLAHYICSPECLPGYYRSSNSCLPCVATCKECANEPSFCTACYDGGGSPTENGTCKLGITGPPGRGRWITPSTNAPVMLLVVLGILISLMIVVTAAGMIYAYRSRLFCFSNFSSQPRYGIVPNDDDDEDDEANIHLKYSDGLNDDYGA</sequence>
<evidence type="ECO:0000256" key="6">
    <source>
        <dbReference type="ARBA" id="ARBA00022825"/>
    </source>
</evidence>
<dbReference type="SMART" id="SM00261">
    <property type="entry name" value="FU"/>
    <property type="match status" value="3"/>
</dbReference>
<feature type="transmembrane region" description="Helical" evidence="14">
    <location>
        <begin position="802"/>
        <end position="827"/>
    </location>
</feature>
<evidence type="ECO:0000256" key="2">
    <source>
        <dbReference type="ARBA" id="ARBA00022670"/>
    </source>
</evidence>
<dbReference type="Pfam" id="PF00082">
    <property type="entry name" value="Peptidase_S8"/>
    <property type="match status" value="1"/>
</dbReference>
<dbReference type="Proteomes" id="UP001283361">
    <property type="component" value="Unassembled WGS sequence"/>
</dbReference>
<proteinExistence type="inferred from homology"/>
<dbReference type="AlphaFoldDB" id="A0AAE0YET7"/>
<keyword evidence="14" id="KW-0472">Membrane</keyword>
<dbReference type="Gene3D" id="2.60.120.260">
    <property type="entry name" value="Galactose-binding domain-like"/>
    <property type="match status" value="1"/>
</dbReference>
<dbReference type="SUPFAM" id="SSF49785">
    <property type="entry name" value="Galactose-binding domain-like"/>
    <property type="match status" value="1"/>
</dbReference>
<comment type="cofactor">
    <cofactor evidence="1">
        <name>Ca(2+)</name>
        <dbReference type="ChEBI" id="CHEBI:29108"/>
    </cofactor>
</comment>
<dbReference type="PANTHER" id="PTHR42884">
    <property type="entry name" value="PROPROTEIN CONVERTASE SUBTILISIN/KEXIN-RELATED"/>
    <property type="match status" value="1"/>
</dbReference>
<evidence type="ECO:0000256" key="7">
    <source>
        <dbReference type="ARBA" id="ARBA00023145"/>
    </source>
</evidence>
<evidence type="ECO:0000313" key="16">
    <source>
        <dbReference type="EMBL" id="KAK3743136.1"/>
    </source>
</evidence>
<dbReference type="FunFam" id="2.60.120.260:FF:000006">
    <property type="entry name" value="Proprotein convertase subtilisin/kexin type 5"/>
    <property type="match status" value="1"/>
</dbReference>
<feature type="active site" description="Charge relay system" evidence="10 11">
    <location>
        <position position="177"/>
    </location>
</feature>
<dbReference type="PROSITE" id="PS00137">
    <property type="entry name" value="SUBTILASE_HIS"/>
    <property type="match status" value="1"/>
</dbReference>
<dbReference type="InterPro" id="IPR023827">
    <property type="entry name" value="Peptidase_S8_Asp-AS"/>
</dbReference>
<protein>
    <recommendedName>
        <fullName evidence="15">P/Homo B domain-containing protein</fullName>
    </recommendedName>
</protein>
<dbReference type="InterPro" id="IPR002884">
    <property type="entry name" value="P_dom"/>
</dbReference>
<evidence type="ECO:0000256" key="8">
    <source>
        <dbReference type="ARBA" id="ARBA00023157"/>
    </source>
</evidence>
<dbReference type="GO" id="GO:0005802">
    <property type="term" value="C:trans-Golgi network"/>
    <property type="evidence" value="ECO:0007669"/>
    <property type="project" value="TreeGrafter"/>
</dbReference>
<comment type="caution">
    <text evidence="16">The sequence shown here is derived from an EMBL/GenBank/DDBJ whole genome shotgun (WGS) entry which is preliminary data.</text>
</comment>
<dbReference type="PANTHER" id="PTHR42884:SF23">
    <property type="entry name" value="FURIN-LIKE PROTEASE 2"/>
    <property type="match status" value="1"/>
</dbReference>
<keyword evidence="6 11" id="KW-0720">Serine protease</keyword>
<evidence type="ECO:0000256" key="14">
    <source>
        <dbReference type="SAM" id="Phobius"/>
    </source>
</evidence>
<comment type="similarity">
    <text evidence="11 12">Belongs to the peptidase S8 family.</text>
</comment>
<dbReference type="InterPro" id="IPR006212">
    <property type="entry name" value="Furin_repeat"/>
</dbReference>
<gene>
    <name evidence="16" type="ORF">RRG08_063992</name>
</gene>
<organism evidence="16 17">
    <name type="scientific">Elysia crispata</name>
    <name type="common">lettuce slug</name>
    <dbReference type="NCBI Taxonomy" id="231223"/>
    <lineage>
        <taxon>Eukaryota</taxon>
        <taxon>Metazoa</taxon>
        <taxon>Spiralia</taxon>
        <taxon>Lophotrochozoa</taxon>
        <taxon>Mollusca</taxon>
        <taxon>Gastropoda</taxon>
        <taxon>Heterobranchia</taxon>
        <taxon>Euthyneura</taxon>
        <taxon>Panpulmonata</taxon>
        <taxon>Sacoglossa</taxon>
        <taxon>Placobranchoidea</taxon>
        <taxon>Plakobranchidae</taxon>
        <taxon>Elysia</taxon>
    </lineage>
</organism>
<dbReference type="InterPro" id="IPR022398">
    <property type="entry name" value="Peptidase_S8_His-AS"/>
</dbReference>
<dbReference type="SUPFAM" id="SSF57184">
    <property type="entry name" value="Growth factor receptor domain"/>
    <property type="match status" value="1"/>
</dbReference>
<dbReference type="PRINTS" id="PR00723">
    <property type="entry name" value="SUBTILISIN"/>
</dbReference>
<keyword evidence="5 11" id="KW-0378">Hydrolase</keyword>
<evidence type="ECO:0000313" key="17">
    <source>
        <dbReference type="Proteomes" id="UP001283361"/>
    </source>
</evidence>
<reference evidence="16" key="1">
    <citation type="journal article" date="2023" name="G3 (Bethesda)">
        <title>A reference genome for the long-term kleptoplast-retaining sea slug Elysia crispata morphotype clarki.</title>
        <authorList>
            <person name="Eastman K.E."/>
            <person name="Pendleton A.L."/>
            <person name="Shaikh M.A."/>
            <person name="Suttiyut T."/>
            <person name="Ogas R."/>
            <person name="Tomko P."/>
            <person name="Gavelis G."/>
            <person name="Widhalm J.R."/>
            <person name="Wisecaver J.H."/>
        </authorList>
    </citation>
    <scope>NUCLEOTIDE SEQUENCE</scope>
    <source>
        <strain evidence="16">ECLA1</strain>
    </source>
</reference>
<evidence type="ECO:0000256" key="11">
    <source>
        <dbReference type="PROSITE-ProRule" id="PRU01240"/>
    </source>
</evidence>
<dbReference type="InterPro" id="IPR008979">
    <property type="entry name" value="Galactose-bd-like_sf"/>
</dbReference>
<dbReference type="Pfam" id="PF01483">
    <property type="entry name" value="P_proprotein"/>
    <property type="match status" value="1"/>
</dbReference>
<feature type="domain" description="P/Homo B" evidence="15">
    <location>
        <begin position="467"/>
        <end position="607"/>
    </location>
</feature>
<keyword evidence="14" id="KW-1133">Transmembrane helix</keyword>
<dbReference type="GO" id="GO:0000139">
    <property type="term" value="C:Golgi membrane"/>
    <property type="evidence" value="ECO:0007669"/>
    <property type="project" value="TreeGrafter"/>
</dbReference>
<keyword evidence="3" id="KW-0165">Cleavage on pair of basic residues</keyword>
<evidence type="ECO:0000256" key="10">
    <source>
        <dbReference type="PIRSR" id="PIRSR615500-1"/>
    </source>
</evidence>
<feature type="region of interest" description="Disordered" evidence="13">
    <location>
        <begin position="608"/>
        <end position="636"/>
    </location>
</feature>
<accession>A0AAE0YET7</accession>
<dbReference type="SUPFAM" id="SSF52743">
    <property type="entry name" value="Subtilisin-like"/>
    <property type="match status" value="1"/>
</dbReference>
<name>A0AAE0YET7_9GAST</name>
<dbReference type="PROSITE" id="PS00138">
    <property type="entry name" value="SUBTILASE_SER"/>
    <property type="match status" value="1"/>
</dbReference>
<keyword evidence="2 11" id="KW-0645">Protease</keyword>
<keyword evidence="8" id="KW-1015">Disulfide bond</keyword>
<keyword evidence="9" id="KW-0325">Glycoprotein</keyword>
<dbReference type="InterPro" id="IPR015500">
    <property type="entry name" value="Peptidase_S8_subtilisin-rel"/>
</dbReference>
<evidence type="ECO:0000256" key="5">
    <source>
        <dbReference type="ARBA" id="ARBA00022801"/>
    </source>
</evidence>
<evidence type="ECO:0000256" key="13">
    <source>
        <dbReference type="SAM" id="MobiDB-lite"/>
    </source>
</evidence>
<keyword evidence="14" id="KW-0812">Transmembrane</keyword>
<dbReference type="PROSITE" id="PS00136">
    <property type="entry name" value="SUBTILASE_ASP"/>
    <property type="match status" value="1"/>
</dbReference>
<evidence type="ECO:0000256" key="3">
    <source>
        <dbReference type="ARBA" id="ARBA00022685"/>
    </source>
</evidence>
<dbReference type="InterPro" id="IPR000209">
    <property type="entry name" value="Peptidase_S8/S53_dom"/>
</dbReference>
<dbReference type="InterPro" id="IPR034182">
    <property type="entry name" value="Kexin/furin"/>
</dbReference>
<evidence type="ECO:0000259" key="15">
    <source>
        <dbReference type="PROSITE" id="PS51829"/>
    </source>
</evidence>
<feature type="compositionally biased region" description="Low complexity" evidence="13">
    <location>
        <begin position="627"/>
        <end position="636"/>
    </location>
</feature>
<keyword evidence="7" id="KW-0865">Zymogen</keyword>
<evidence type="ECO:0000256" key="12">
    <source>
        <dbReference type="RuleBase" id="RU003355"/>
    </source>
</evidence>